<dbReference type="Proteomes" id="UP000680866">
    <property type="component" value="Chromosome"/>
</dbReference>
<comment type="cofactor">
    <cofactor evidence="1">
        <name>Mg(2+)</name>
        <dbReference type="ChEBI" id="CHEBI:18420"/>
    </cofactor>
</comment>
<protein>
    <submittedName>
        <fullName evidence="7">Serralysin</fullName>
    </submittedName>
</protein>
<dbReference type="RefSeq" id="WP_212818614.1">
    <property type="nucleotide sequence ID" value="NZ_AP023359.1"/>
</dbReference>
<dbReference type="AlphaFoldDB" id="A0A810NAE6"/>
<dbReference type="KEGG" id="pry:Prubr_63950"/>
<dbReference type="SUPFAM" id="SSF48576">
    <property type="entry name" value="Terpenoid synthases"/>
    <property type="match status" value="1"/>
</dbReference>
<dbReference type="Pfam" id="PF00348">
    <property type="entry name" value="polyprenyl_synt"/>
    <property type="match status" value="1"/>
</dbReference>
<sequence>MTIVASTDPLDFTGKLSASHSGRLLRDRLGQRWPESSDRLSAMVRHALLPAGKLIRPIMALESASAAGGRPEPVLPAALGLEYLHVATLVHDDIIDGDTTRRGRPTVSAAYGTPDAIVAGDALIFTAYTAIVECRAGGVPADRIVAAVDALSEAGSDLCRGQVLEAGLAGDPTGPATTYLEMVRLKTGALFRAVCQIGALLGGADAERVRLLAGYGESVGIAFQIRDDLLAYTSDAAAIGKSTTSDLTNGRPTLPVLLAHQVGGPAQRRQLVEALTRGHADPAALAGVCEIVRDTGALAAAREVAAEHAGRAHQRLATLDESAARDTLAAIAGWAAVPG</sequence>
<accession>A0A810NAE6</accession>
<dbReference type="PANTHER" id="PTHR12001:SF85">
    <property type="entry name" value="SHORT CHAIN ISOPRENYL DIPHOSPHATE SYNTHASE"/>
    <property type="match status" value="1"/>
</dbReference>
<keyword evidence="5" id="KW-0460">Magnesium</keyword>
<keyword evidence="4" id="KW-0479">Metal-binding</keyword>
<evidence type="ECO:0000256" key="6">
    <source>
        <dbReference type="RuleBase" id="RU004466"/>
    </source>
</evidence>
<dbReference type="SFLD" id="SFLDS00005">
    <property type="entry name" value="Isoprenoid_Synthase_Type_I"/>
    <property type="match status" value="1"/>
</dbReference>
<keyword evidence="8" id="KW-1185">Reference proteome</keyword>
<evidence type="ECO:0000256" key="1">
    <source>
        <dbReference type="ARBA" id="ARBA00001946"/>
    </source>
</evidence>
<gene>
    <name evidence="7" type="ORF">Prubr_63950</name>
</gene>
<evidence type="ECO:0000256" key="2">
    <source>
        <dbReference type="ARBA" id="ARBA00006706"/>
    </source>
</evidence>
<evidence type="ECO:0000256" key="5">
    <source>
        <dbReference type="ARBA" id="ARBA00022842"/>
    </source>
</evidence>
<dbReference type="CDD" id="cd00685">
    <property type="entry name" value="Trans_IPPS_HT"/>
    <property type="match status" value="1"/>
</dbReference>
<reference evidence="7" key="1">
    <citation type="submission" date="2020-08" db="EMBL/GenBank/DDBJ databases">
        <title>Whole genome shotgun sequence of Polymorphospora rubra NBRC 101157.</title>
        <authorList>
            <person name="Komaki H."/>
            <person name="Tamura T."/>
        </authorList>
    </citation>
    <scope>NUCLEOTIDE SEQUENCE</scope>
    <source>
        <strain evidence="7">NBRC 101157</strain>
    </source>
</reference>
<dbReference type="InterPro" id="IPR008949">
    <property type="entry name" value="Isoprenoid_synthase_dom_sf"/>
</dbReference>
<dbReference type="PANTHER" id="PTHR12001">
    <property type="entry name" value="GERANYLGERANYL PYROPHOSPHATE SYNTHASE"/>
    <property type="match status" value="1"/>
</dbReference>
<organism evidence="7 8">
    <name type="scientific">Polymorphospora rubra</name>
    <dbReference type="NCBI Taxonomy" id="338584"/>
    <lineage>
        <taxon>Bacteria</taxon>
        <taxon>Bacillati</taxon>
        <taxon>Actinomycetota</taxon>
        <taxon>Actinomycetes</taxon>
        <taxon>Micromonosporales</taxon>
        <taxon>Micromonosporaceae</taxon>
        <taxon>Polymorphospora</taxon>
    </lineage>
</organism>
<evidence type="ECO:0000313" key="8">
    <source>
        <dbReference type="Proteomes" id="UP000680866"/>
    </source>
</evidence>
<evidence type="ECO:0000256" key="3">
    <source>
        <dbReference type="ARBA" id="ARBA00022679"/>
    </source>
</evidence>
<dbReference type="InterPro" id="IPR000092">
    <property type="entry name" value="Polyprenyl_synt"/>
</dbReference>
<dbReference type="Gene3D" id="1.10.600.10">
    <property type="entry name" value="Farnesyl Diphosphate Synthase"/>
    <property type="match status" value="1"/>
</dbReference>
<dbReference type="GO" id="GO:0004659">
    <property type="term" value="F:prenyltransferase activity"/>
    <property type="evidence" value="ECO:0007669"/>
    <property type="project" value="InterPro"/>
</dbReference>
<name>A0A810NAE6_9ACTN</name>
<evidence type="ECO:0000313" key="7">
    <source>
        <dbReference type="EMBL" id="BCJ69374.1"/>
    </source>
</evidence>
<dbReference type="GO" id="GO:0046872">
    <property type="term" value="F:metal ion binding"/>
    <property type="evidence" value="ECO:0007669"/>
    <property type="project" value="UniProtKB-KW"/>
</dbReference>
<dbReference type="EMBL" id="AP023359">
    <property type="protein sequence ID" value="BCJ69374.1"/>
    <property type="molecule type" value="Genomic_DNA"/>
</dbReference>
<keyword evidence="3 6" id="KW-0808">Transferase</keyword>
<dbReference type="SFLD" id="SFLDG01017">
    <property type="entry name" value="Polyprenyl_Transferase_Like"/>
    <property type="match status" value="1"/>
</dbReference>
<proteinExistence type="inferred from homology"/>
<dbReference type="GO" id="GO:0008299">
    <property type="term" value="P:isoprenoid biosynthetic process"/>
    <property type="evidence" value="ECO:0007669"/>
    <property type="project" value="InterPro"/>
</dbReference>
<evidence type="ECO:0000256" key="4">
    <source>
        <dbReference type="ARBA" id="ARBA00022723"/>
    </source>
</evidence>
<comment type="similarity">
    <text evidence="2 6">Belongs to the FPP/GGPP synthase family.</text>
</comment>
<dbReference type="InterPro" id="IPR033749">
    <property type="entry name" value="Polyprenyl_synt_CS"/>
</dbReference>
<dbReference type="PROSITE" id="PS00723">
    <property type="entry name" value="POLYPRENYL_SYNTHASE_1"/>
    <property type="match status" value="1"/>
</dbReference>